<keyword evidence="4 7" id="KW-0812">Transmembrane</keyword>
<sequence>MELFFVVLFGLCIGSFLNVCIYRIAREESISFPPSHCTSCGYELKPKDLVPVLSYAFLGGKCRSCKEKISIRYPLIELLNALLYVVIYLNYGFSFELFKFAVFASLMIVIGFIDFDTKYVFNSTVIFGVISGIVFLLAEWIITKNILWTNIVGAAVGFGIIWAIVALTGGMGEGDIDIALICGLFLGIKGIVVTLFLAFIFGGVIAVFIMVLKLKDRKSEMAFGPYLAIGGMIAMLYSTQLIELYLNLLALF</sequence>
<evidence type="ECO:0000256" key="1">
    <source>
        <dbReference type="ARBA" id="ARBA00004651"/>
    </source>
</evidence>
<evidence type="ECO:0000259" key="8">
    <source>
        <dbReference type="Pfam" id="PF01478"/>
    </source>
</evidence>
<dbReference type="PANTHER" id="PTHR30487:SF0">
    <property type="entry name" value="PREPILIN LEADER PEPTIDASE_N-METHYLTRANSFERASE-RELATED"/>
    <property type="match status" value="1"/>
</dbReference>
<evidence type="ECO:0000256" key="4">
    <source>
        <dbReference type="ARBA" id="ARBA00022692"/>
    </source>
</evidence>
<accession>A0A174HSA8</accession>
<evidence type="ECO:0000256" key="7">
    <source>
        <dbReference type="SAM" id="Phobius"/>
    </source>
</evidence>
<name>A0A174HSA8_9CLOT</name>
<feature type="transmembrane region" description="Helical" evidence="7">
    <location>
        <begin position="178"/>
        <end position="211"/>
    </location>
</feature>
<dbReference type="InterPro" id="IPR050882">
    <property type="entry name" value="Prepilin_peptidase/N-MTase"/>
</dbReference>
<evidence type="ECO:0000259" key="9">
    <source>
        <dbReference type="Pfam" id="PF06750"/>
    </source>
</evidence>
<dbReference type="Pfam" id="PF06750">
    <property type="entry name" value="A24_N_bact"/>
    <property type="match status" value="1"/>
</dbReference>
<reference evidence="10 11" key="1">
    <citation type="submission" date="2015-09" db="EMBL/GenBank/DDBJ databases">
        <authorList>
            <consortium name="Pathogen Informatics"/>
        </authorList>
    </citation>
    <scope>NUCLEOTIDE SEQUENCE [LARGE SCALE GENOMIC DNA]</scope>
    <source>
        <strain evidence="10 11">2789STDY5834856</strain>
    </source>
</reference>
<keyword evidence="3" id="KW-1003">Cell membrane</keyword>
<dbReference type="GO" id="GO:0005886">
    <property type="term" value="C:plasma membrane"/>
    <property type="evidence" value="ECO:0007669"/>
    <property type="project" value="UniProtKB-SubCell"/>
</dbReference>
<protein>
    <submittedName>
        <fullName evidence="10">Type IV leader peptidase family protein</fullName>
    </submittedName>
</protein>
<proteinExistence type="inferred from homology"/>
<dbReference type="RefSeq" id="WP_055266574.1">
    <property type="nucleotide sequence ID" value="NZ_CABIXQ010000015.1"/>
</dbReference>
<feature type="domain" description="Prepilin type IV endopeptidase peptidase" evidence="8">
    <location>
        <begin position="102"/>
        <end position="207"/>
    </location>
</feature>
<evidence type="ECO:0000256" key="5">
    <source>
        <dbReference type="ARBA" id="ARBA00022989"/>
    </source>
</evidence>
<evidence type="ECO:0000256" key="6">
    <source>
        <dbReference type="ARBA" id="ARBA00023136"/>
    </source>
</evidence>
<evidence type="ECO:0000313" key="10">
    <source>
        <dbReference type="EMBL" id="CUO75960.1"/>
    </source>
</evidence>
<dbReference type="InterPro" id="IPR000045">
    <property type="entry name" value="Prepilin_IV_endopep_pep"/>
</dbReference>
<feature type="transmembrane region" description="Helical" evidence="7">
    <location>
        <begin position="223"/>
        <end position="246"/>
    </location>
</feature>
<comment type="subcellular location">
    <subcellularLocation>
        <location evidence="1">Cell membrane</location>
        <topology evidence="1">Multi-pass membrane protein</topology>
    </subcellularLocation>
</comment>
<dbReference type="OrthoDB" id="9789291at2"/>
<evidence type="ECO:0000256" key="3">
    <source>
        <dbReference type="ARBA" id="ARBA00022475"/>
    </source>
</evidence>
<feature type="transmembrane region" description="Helical" evidence="7">
    <location>
        <begin position="120"/>
        <end position="141"/>
    </location>
</feature>
<dbReference type="PANTHER" id="PTHR30487">
    <property type="entry name" value="TYPE 4 PREPILIN-LIKE PROTEINS LEADER PEPTIDE-PROCESSING ENZYME"/>
    <property type="match status" value="1"/>
</dbReference>
<dbReference type="GO" id="GO:0006465">
    <property type="term" value="P:signal peptide processing"/>
    <property type="evidence" value="ECO:0007669"/>
    <property type="project" value="TreeGrafter"/>
</dbReference>
<dbReference type="EMBL" id="CYZX01000015">
    <property type="protein sequence ID" value="CUO75960.1"/>
    <property type="molecule type" value="Genomic_DNA"/>
</dbReference>
<dbReference type="AlphaFoldDB" id="A0A174HSA8"/>
<dbReference type="Pfam" id="PF01478">
    <property type="entry name" value="Peptidase_A24"/>
    <property type="match status" value="1"/>
</dbReference>
<gene>
    <name evidence="10" type="primary">outO</name>
    <name evidence="10" type="ORF">ERS852471_02230</name>
</gene>
<feature type="transmembrane region" description="Helical" evidence="7">
    <location>
        <begin position="97"/>
        <end position="113"/>
    </location>
</feature>
<organism evidence="10 11">
    <name type="scientific">Clostridium disporicum</name>
    <dbReference type="NCBI Taxonomy" id="84024"/>
    <lineage>
        <taxon>Bacteria</taxon>
        <taxon>Bacillati</taxon>
        <taxon>Bacillota</taxon>
        <taxon>Clostridia</taxon>
        <taxon>Eubacteriales</taxon>
        <taxon>Clostridiaceae</taxon>
        <taxon>Clostridium</taxon>
    </lineage>
</organism>
<feature type="domain" description="Prepilin peptidase A24 N-terminal" evidence="9">
    <location>
        <begin position="8"/>
        <end position="90"/>
    </location>
</feature>
<dbReference type="Proteomes" id="UP000095594">
    <property type="component" value="Unassembled WGS sequence"/>
</dbReference>
<evidence type="ECO:0000256" key="2">
    <source>
        <dbReference type="ARBA" id="ARBA00005801"/>
    </source>
</evidence>
<comment type="similarity">
    <text evidence="2">Belongs to the peptidase A24 family.</text>
</comment>
<dbReference type="InterPro" id="IPR010627">
    <property type="entry name" value="Prepilin_pept_A24_N"/>
</dbReference>
<keyword evidence="5 7" id="KW-1133">Transmembrane helix</keyword>
<dbReference type="Gene3D" id="1.20.120.1220">
    <property type="match status" value="1"/>
</dbReference>
<feature type="transmembrane region" description="Helical" evidence="7">
    <location>
        <begin position="6"/>
        <end position="25"/>
    </location>
</feature>
<feature type="transmembrane region" description="Helical" evidence="7">
    <location>
        <begin position="147"/>
        <end position="166"/>
    </location>
</feature>
<keyword evidence="6 7" id="KW-0472">Membrane</keyword>
<dbReference type="GO" id="GO:0004190">
    <property type="term" value="F:aspartic-type endopeptidase activity"/>
    <property type="evidence" value="ECO:0007669"/>
    <property type="project" value="InterPro"/>
</dbReference>
<evidence type="ECO:0000313" key="11">
    <source>
        <dbReference type="Proteomes" id="UP000095594"/>
    </source>
</evidence>